<keyword evidence="3" id="KW-0687">Ribonucleoprotein</keyword>
<keyword evidence="8" id="KW-1185">Reference proteome</keyword>
<dbReference type="GO" id="GO:0003735">
    <property type="term" value="F:structural constituent of ribosome"/>
    <property type="evidence" value="ECO:0007669"/>
    <property type="project" value="InterPro"/>
</dbReference>
<reference evidence="7" key="1">
    <citation type="submission" date="2020-11" db="EMBL/GenBank/DDBJ databases">
        <title>Chlorella ohadii genome sequencing and assembly.</title>
        <authorList>
            <person name="Murik O."/>
            <person name="Treves H."/>
            <person name="Kedem I."/>
            <person name="Shotland Y."/>
            <person name="Kaplan A."/>
        </authorList>
    </citation>
    <scope>NUCLEOTIDE SEQUENCE</scope>
    <source>
        <strain evidence="7">1</strain>
    </source>
</reference>
<dbReference type="AlphaFoldDB" id="A0AAD5GXM4"/>
<proteinExistence type="inferred from homology"/>
<sequence>MQRRASLLLSLARAWSGSAAASGLGSLSALPAPCSSSAAVSPVLEALQAAGRRWLTAGPVAQAAEREFITLNTLADNPGATHSVKRVGRGIGSGLGKTAGRGHKGQKARNGRKPRLGFEGGQTPLRLRVPLRGFHNPHGRWYRPLNLDTLQRWVQEGRLPTDRVITMKDLRDSNCVGRKMGWGVRLLGRGAGRFDSPVHLQVSGVSDSARAAIEKAGGSVTTVYYNQLGLRALLKPDWFAAKGRLLPRPARPPPKLEGRFDQVGELPPRTEITAAA</sequence>
<evidence type="ECO:0000256" key="4">
    <source>
        <dbReference type="SAM" id="MobiDB-lite"/>
    </source>
</evidence>
<feature type="domain" description="Large ribosomal subunit protein uL15/eL18" evidence="6">
    <location>
        <begin position="144"/>
        <end position="221"/>
    </location>
</feature>
<feature type="region of interest" description="Disordered" evidence="4">
    <location>
        <begin position="80"/>
        <end position="122"/>
    </location>
</feature>
<dbReference type="PANTHER" id="PTHR12934:SF11">
    <property type="entry name" value="LARGE RIBOSOMAL SUBUNIT PROTEIN UL15M"/>
    <property type="match status" value="1"/>
</dbReference>
<evidence type="ECO:0000256" key="1">
    <source>
        <dbReference type="ARBA" id="ARBA00007320"/>
    </source>
</evidence>
<dbReference type="HAMAP" id="MF_01341">
    <property type="entry name" value="Ribosomal_uL15"/>
    <property type="match status" value="1"/>
</dbReference>
<evidence type="ECO:0000256" key="3">
    <source>
        <dbReference type="ARBA" id="ARBA00023274"/>
    </source>
</evidence>
<accession>A0AAD5GXM4</accession>
<feature type="chain" id="PRO_5042295513" description="Large ribosomal subunit protein uL15/eL18 domain-containing protein" evidence="5">
    <location>
        <begin position="22"/>
        <end position="276"/>
    </location>
</feature>
<feature type="compositionally biased region" description="Basic residues" evidence="4">
    <location>
        <begin position="100"/>
        <end position="115"/>
    </location>
</feature>
<dbReference type="Proteomes" id="UP001205105">
    <property type="component" value="Unassembled WGS sequence"/>
</dbReference>
<comment type="caution">
    <text evidence="7">The sequence shown here is derived from an EMBL/GenBank/DDBJ whole genome shotgun (WGS) entry which is preliminary data.</text>
</comment>
<gene>
    <name evidence="7" type="ORF">COHA_009668</name>
</gene>
<dbReference type="InterPro" id="IPR030878">
    <property type="entry name" value="Ribosomal_uL15"/>
</dbReference>
<dbReference type="EMBL" id="JADXDR010000186">
    <property type="protein sequence ID" value="KAI7836451.1"/>
    <property type="molecule type" value="Genomic_DNA"/>
</dbReference>
<protein>
    <recommendedName>
        <fullName evidence="6">Large ribosomal subunit protein uL15/eL18 domain-containing protein</fullName>
    </recommendedName>
</protein>
<feature type="signal peptide" evidence="5">
    <location>
        <begin position="1"/>
        <end position="21"/>
    </location>
</feature>
<feature type="compositionally biased region" description="Gly residues" evidence="4">
    <location>
        <begin position="89"/>
        <end position="99"/>
    </location>
</feature>
<dbReference type="PANTHER" id="PTHR12934">
    <property type="entry name" value="50S RIBOSOMAL PROTEIN L15"/>
    <property type="match status" value="1"/>
</dbReference>
<dbReference type="InterPro" id="IPR021131">
    <property type="entry name" value="Ribosomal_uL15/eL18"/>
</dbReference>
<dbReference type="GO" id="GO:0006412">
    <property type="term" value="P:translation"/>
    <property type="evidence" value="ECO:0007669"/>
    <property type="project" value="InterPro"/>
</dbReference>
<organism evidence="7 8">
    <name type="scientific">Chlorella ohadii</name>
    <dbReference type="NCBI Taxonomy" id="2649997"/>
    <lineage>
        <taxon>Eukaryota</taxon>
        <taxon>Viridiplantae</taxon>
        <taxon>Chlorophyta</taxon>
        <taxon>core chlorophytes</taxon>
        <taxon>Trebouxiophyceae</taxon>
        <taxon>Chlorellales</taxon>
        <taxon>Chlorellaceae</taxon>
        <taxon>Chlorella clade</taxon>
        <taxon>Chlorella</taxon>
    </lineage>
</organism>
<feature type="region of interest" description="Disordered" evidence="4">
    <location>
        <begin position="245"/>
        <end position="276"/>
    </location>
</feature>
<dbReference type="Pfam" id="PF00828">
    <property type="entry name" value="Ribosomal_L27A"/>
    <property type="match status" value="1"/>
</dbReference>
<evidence type="ECO:0000313" key="8">
    <source>
        <dbReference type="Proteomes" id="UP001205105"/>
    </source>
</evidence>
<evidence type="ECO:0000259" key="6">
    <source>
        <dbReference type="Pfam" id="PF00828"/>
    </source>
</evidence>
<dbReference type="GO" id="GO:0005762">
    <property type="term" value="C:mitochondrial large ribosomal subunit"/>
    <property type="evidence" value="ECO:0007669"/>
    <property type="project" value="TreeGrafter"/>
</dbReference>
<name>A0AAD5GXM4_9CHLO</name>
<dbReference type="InterPro" id="IPR005749">
    <property type="entry name" value="Ribosomal_uL15_bac-type"/>
</dbReference>
<dbReference type="Gene3D" id="3.100.10.10">
    <property type="match status" value="1"/>
</dbReference>
<dbReference type="InterPro" id="IPR036227">
    <property type="entry name" value="Ribosomal_uL15/eL18_sf"/>
</dbReference>
<evidence type="ECO:0000256" key="2">
    <source>
        <dbReference type="ARBA" id="ARBA00022980"/>
    </source>
</evidence>
<evidence type="ECO:0000256" key="5">
    <source>
        <dbReference type="SAM" id="SignalP"/>
    </source>
</evidence>
<comment type="similarity">
    <text evidence="1">Belongs to the universal ribosomal protein uL15 family.</text>
</comment>
<keyword evidence="5" id="KW-0732">Signal</keyword>
<dbReference type="NCBIfam" id="TIGR01071">
    <property type="entry name" value="rplO_bact"/>
    <property type="match status" value="1"/>
</dbReference>
<evidence type="ECO:0000313" key="7">
    <source>
        <dbReference type="EMBL" id="KAI7836451.1"/>
    </source>
</evidence>
<dbReference type="SUPFAM" id="SSF52080">
    <property type="entry name" value="Ribosomal proteins L15p and L18e"/>
    <property type="match status" value="1"/>
</dbReference>
<keyword evidence="2" id="KW-0689">Ribosomal protein</keyword>